<sequence length="406" mass="44262">MVRKAVTTLAIAFASATATAAAMDKRLVNGEEAKPGDFPFIVSIGSTPSGKSHSCAGSLLDDITVLTAGHCVAGAYYVRAGTQDLGEAADVAEVAYVKAHPDYNLTTKGADYYTVNDIGIVKLSTPINRSDKIEYATLPKDGWHPAVKSTGRTAGWGPTSSGKGSPTAVDHLRVLDIPVRPLEECQRYSLVPGNRDTIICAGGDGKITTRYDSGGPLIDKETGYLSGVVSQAMSDAQFPGAFTNVGSYMSFIEEYRGSNGRPDPNAPSRVKLLQEAAKKSKVISEDEVFEHCDRTGQSRQDCYEAKKPCDTQRRKKPNQTHEEYFQCIDEEVIKWLKFLGEYDDQAVSEQQELAALTRVPWDVVEGWWQVPSTSDAPEFSEEQAQHLNLGKYKNEQARGVEKTCMS</sequence>
<dbReference type="Gene3D" id="3.90.210.10">
    <property type="entry name" value="Heat-Labile Enterotoxin, subunit A"/>
    <property type="match status" value="1"/>
</dbReference>
<dbReference type="SUPFAM" id="SSF50494">
    <property type="entry name" value="Trypsin-like serine proteases"/>
    <property type="match status" value="1"/>
</dbReference>
<dbReference type="SMART" id="SM00020">
    <property type="entry name" value="Tryp_SPc"/>
    <property type="match status" value="1"/>
</dbReference>
<organism evidence="5 6">
    <name type="scientific">Metarhizium humberi</name>
    <dbReference type="NCBI Taxonomy" id="2596975"/>
    <lineage>
        <taxon>Eukaryota</taxon>
        <taxon>Fungi</taxon>
        <taxon>Dikarya</taxon>
        <taxon>Ascomycota</taxon>
        <taxon>Pezizomycotina</taxon>
        <taxon>Sordariomycetes</taxon>
        <taxon>Hypocreomycetidae</taxon>
        <taxon>Hypocreales</taxon>
        <taxon>Clavicipitaceae</taxon>
        <taxon>Metarhizium</taxon>
    </lineage>
</organism>
<dbReference type="InterPro" id="IPR009003">
    <property type="entry name" value="Peptidase_S1_PA"/>
</dbReference>
<dbReference type="InterPro" id="IPR043504">
    <property type="entry name" value="Peptidase_S1_PA_chymotrypsin"/>
</dbReference>
<proteinExistence type="inferred from homology"/>
<keyword evidence="2" id="KW-1015">Disulfide bond</keyword>
<accession>A0A9P8S4N3</accession>
<evidence type="ECO:0000256" key="3">
    <source>
        <dbReference type="SAM" id="SignalP"/>
    </source>
</evidence>
<dbReference type="Pfam" id="PF00089">
    <property type="entry name" value="Trypsin"/>
    <property type="match status" value="1"/>
</dbReference>
<dbReference type="PRINTS" id="PR00722">
    <property type="entry name" value="CHYMOTRYPSIN"/>
</dbReference>
<dbReference type="AlphaFoldDB" id="A0A9P8S4N3"/>
<reference evidence="5 6" key="1">
    <citation type="submission" date="2020-07" db="EMBL/GenBank/DDBJ databases">
        <title>Metarhizium humberi genome.</title>
        <authorList>
            <person name="Lysoe E."/>
        </authorList>
    </citation>
    <scope>NUCLEOTIDE SEQUENCE [LARGE SCALE GENOMIC DNA]</scope>
    <source>
        <strain evidence="5 6">ESALQ1638</strain>
    </source>
</reference>
<evidence type="ECO:0000313" key="6">
    <source>
        <dbReference type="Proteomes" id="UP000764110"/>
    </source>
</evidence>
<dbReference type="Gene3D" id="2.40.10.10">
    <property type="entry name" value="Trypsin-like serine proteases"/>
    <property type="match status" value="1"/>
</dbReference>
<evidence type="ECO:0000256" key="1">
    <source>
        <dbReference type="ARBA" id="ARBA00007664"/>
    </source>
</evidence>
<dbReference type="GO" id="GO:0004252">
    <property type="term" value="F:serine-type endopeptidase activity"/>
    <property type="evidence" value="ECO:0007669"/>
    <property type="project" value="InterPro"/>
</dbReference>
<name>A0A9P8S4N3_9HYPO</name>
<comment type="similarity">
    <text evidence="1">Belongs to the peptidase S1 family.</text>
</comment>
<dbReference type="GO" id="GO:0006508">
    <property type="term" value="P:proteolysis"/>
    <property type="evidence" value="ECO:0007669"/>
    <property type="project" value="InterPro"/>
</dbReference>
<dbReference type="PANTHER" id="PTHR24276">
    <property type="entry name" value="POLYSERASE-RELATED"/>
    <property type="match status" value="1"/>
</dbReference>
<evidence type="ECO:0000313" key="5">
    <source>
        <dbReference type="EMBL" id="KAH0593942.1"/>
    </source>
</evidence>
<dbReference type="InterPro" id="IPR001254">
    <property type="entry name" value="Trypsin_dom"/>
</dbReference>
<keyword evidence="6" id="KW-1185">Reference proteome</keyword>
<dbReference type="PANTHER" id="PTHR24276:SF98">
    <property type="entry name" value="FI18310P1-RELATED"/>
    <property type="match status" value="1"/>
</dbReference>
<dbReference type="CDD" id="cd00190">
    <property type="entry name" value="Tryp_SPc"/>
    <property type="match status" value="1"/>
</dbReference>
<evidence type="ECO:0000256" key="2">
    <source>
        <dbReference type="ARBA" id="ARBA00023157"/>
    </source>
</evidence>
<keyword evidence="3" id="KW-0732">Signal</keyword>
<dbReference type="InterPro" id="IPR018114">
    <property type="entry name" value="TRYPSIN_HIS"/>
</dbReference>
<feature type="signal peptide" evidence="3">
    <location>
        <begin position="1"/>
        <end position="22"/>
    </location>
</feature>
<dbReference type="InterPro" id="IPR050430">
    <property type="entry name" value="Peptidase_S1"/>
</dbReference>
<comment type="caution">
    <text evidence="5">The sequence shown here is derived from an EMBL/GenBank/DDBJ whole genome shotgun (WGS) entry which is preliminary data.</text>
</comment>
<protein>
    <recommendedName>
        <fullName evidence="4">Peptidase S1 domain-containing protein</fullName>
    </recommendedName>
</protein>
<feature type="chain" id="PRO_5040352474" description="Peptidase S1 domain-containing protein" evidence="3">
    <location>
        <begin position="23"/>
        <end position="406"/>
    </location>
</feature>
<dbReference type="InterPro" id="IPR001314">
    <property type="entry name" value="Peptidase_S1A"/>
</dbReference>
<dbReference type="PROSITE" id="PS50240">
    <property type="entry name" value="TRYPSIN_DOM"/>
    <property type="match status" value="1"/>
</dbReference>
<evidence type="ECO:0000259" key="4">
    <source>
        <dbReference type="PROSITE" id="PS50240"/>
    </source>
</evidence>
<dbReference type="PROSITE" id="PS00134">
    <property type="entry name" value="TRYPSIN_HIS"/>
    <property type="match status" value="1"/>
</dbReference>
<feature type="domain" description="Peptidase S1" evidence="4">
    <location>
        <begin position="27"/>
        <end position="257"/>
    </location>
</feature>
<gene>
    <name evidence="5" type="ORF">MHUMG1_08265</name>
</gene>
<dbReference type="EMBL" id="JACEFI010000018">
    <property type="protein sequence ID" value="KAH0593942.1"/>
    <property type="molecule type" value="Genomic_DNA"/>
</dbReference>
<dbReference type="Proteomes" id="UP000764110">
    <property type="component" value="Unassembled WGS sequence"/>
</dbReference>